<sequence>MAQQVWVEHVDICSGMAYWENPVTKTISFTKPKNSVIQDVNEIFFNENDERENGLNENLSLSKSTRLTLTENITQKEVMTEALRSIIMKSGNDEMPMYERLRLSKLLNYWINMYDIPLFPDDLFPIIIKYCASSEWKFNANSSPIEVSDNGTTAYIFNGDWATISFGKAFDLEFLDPQKSGKTDEEGKERKSVDNGNDNINNNNNNNNVVSNHNDYEELKFSCIVNMYSLDTQGSHVGIAFIPYDYSSFQYTANLGGSDVDGKRTWVTYDDGDLYPFTHKRERDTLFRWHLPCYLFVCSFVLFATRDNVTPNSPLLLFFVLSQ</sequence>
<proteinExistence type="predicted"/>
<dbReference type="AlphaFoldDB" id="X6PDL4"/>
<name>X6PDL4_RETFI</name>
<dbReference type="EMBL" id="ASPP01000910">
    <property type="protein sequence ID" value="ETO36198.1"/>
    <property type="molecule type" value="Genomic_DNA"/>
</dbReference>
<accession>X6PDL4</accession>
<feature type="compositionally biased region" description="Low complexity" evidence="1">
    <location>
        <begin position="194"/>
        <end position="209"/>
    </location>
</feature>
<protein>
    <submittedName>
        <fullName evidence="2">RhoGAP domain-containing protein</fullName>
    </submittedName>
</protein>
<dbReference type="Proteomes" id="UP000023152">
    <property type="component" value="Unassembled WGS sequence"/>
</dbReference>
<gene>
    <name evidence="2" type="ORF">RFI_00864</name>
</gene>
<evidence type="ECO:0000313" key="3">
    <source>
        <dbReference type="Proteomes" id="UP000023152"/>
    </source>
</evidence>
<evidence type="ECO:0000256" key="1">
    <source>
        <dbReference type="SAM" id="MobiDB-lite"/>
    </source>
</evidence>
<feature type="region of interest" description="Disordered" evidence="1">
    <location>
        <begin position="178"/>
        <end position="209"/>
    </location>
</feature>
<evidence type="ECO:0000313" key="2">
    <source>
        <dbReference type="EMBL" id="ETO36198.1"/>
    </source>
</evidence>
<organism evidence="2 3">
    <name type="scientific">Reticulomyxa filosa</name>
    <dbReference type="NCBI Taxonomy" id="46433"/>
    <lineage>
        <taxon>Eukaryota</taxon>
        <taxon>Sar</taxon>
        <taxon>Rhizaria</taxon>
        <taxon>Retaria</taxon>
        <taxon>Foraminifera</taxon>
        <taxon>Monothalamids</taxon>
        <taxon>Reticulomyxidae</taxon>
        <taxon>Reticulomyxa</taxon>
    </lineage>
</organism>
<keyword evidence="3" id="KW-1185">Reference proteome</keyword>
<reference evidence="2 3" key="1">
    <citation type="journal article" date="2013" name="Curr. Biol.">
        <title>The Genome of the Foraminiferan Reticulomyxa filosa.</title>
        <authorList>
            <person name="Glockner G."/>
            <person name="Hulsmann N."/>
            <person name="Schleicher M."/>
            <person name="Noegel A.A."/>
            <person name="Eichinger L."/>
            <person name="Gallinger C."/>
            <person name="Pawlowski J."/>
            <person name="Sierra R."/>
            <person name="Euteneuer U."/>
            <person name="Pillet L."/>
            <person name="Moustafa A."/>
            <person name="Platzer M."/>
            <person name="Groth M."/>
            <person name="Szafranski K."/>
            <person name="Schliwa M."/>
        </authorList>
    </citation>
    <scope>NUCLEOTIDE SEQUENCE [LARGE SCALE GENOMIC DNA]</scope>
</reference>
<feature type="compositionally biased region" description="Basic and acidic residues" evidence="1">
    <location>
        <begin position="179"/>
        <end position="193"/>
    </location>
</feature>
<comment type="caution">
    <text evidence="2">The sequence shown here is derived from an EMBL/GenBank/DDBJ whole genome shotgun (WGS) entry which is preliminary data.</text>
</comment>